<feature type="domain" description="Major facilitator superfamily (MFS) profile" evidence="7">
    <location>
        <begin position="17"/>
        <end position="454"/>
    </location>
</feature>
<feature type="transmembrane region" description="Helical" evidence="6">
    <location>
        <begin position="334"/>
        <end position="357"/>
    </location>
</feature>
<dbReference type="EMBL" id="SMKL01000005">
    <property type="protein sequence ID" value="TDC54145.1"/>
    <property type="molecule type" value="Genomic_DNA"/>
</dbReference>
<dbReference type="InterPro" id="IPR020846">
    <property type="entry name" value="MFS_dom"/>
</dbReference>
<dbReference type="Gene3D" id="1.20.1720.10">
    <property type="entry name" value="Multidrug resistance protein D"/>
    <property type="match status" value="1"/>
</dbReference>
<name>A0A4V2XXP8_9ACTN</name>
<evidence type="ECO:0000313" key="9">
    <source>
        <dbReference type="Proteomes" id="UP000295621"/>
    </source>
</evidence>
<keyword evidence="4 6" id="KW-0472">Membrane</keyword>
<feature type="transmembrane region" description="Helical" evidence="6">
    <location>
        <begin position="211"/>
        <end position="233"/>
    </location>
</feature>
<dbReference type="PROSITE" id="PS50850">
    <property type="entry name" value="MFS"/>
    <property type="match status" value="1"/>
</dbReference>
<feature type="transmembrane region" description="Helical" evidence="6">
    <location>
        <begin position="141"/>
        <end position="162"/>
    </location>
</feature>
<feature type="transmembrane region" description="Helical" evidence="6">
    <location>
        <begin position="52"/>
        <end position="73"/>
    </location>
</feature>
<protein>
    <submittedName>
        <fullName evidence="8">MFS transporter</fullName>
    </submittedName>
</protein>
<feature type="transmembrane region" description="Helical" evidence="6">
    <location>
        <begin position="399"/>
        <end position="421"/>
    </location>
</feature>
<dbReference type="PANTHER" id="PTHR23501">
    <property type="entry name" value="MAJOR FACILITATOR SUPERFAMILY"/>
    <property type="match status" value="1"/>
</dbReference>
<evidence type="ECO:0000256" key="2">
    <source>
        <dbReference type="ARBA" id="ARBA00022692"/>
    </source>
</evidence>
<evidence type="ECO:0000256" key="4">
    <source>
        <dbReference type="ARBA" id="ARBA00023136"/>
    </source>
</evidence>
<comment type="subcellular location">
    <subcellularLocation>
        <location evidence="1">Cell membrane</location>
        <topology evidence="1">Multi-pass membrane protein</topology>
    </subcellularLocation>
</comment>
<evidence type="ECO:0000256" key="6">
    <source>
        <dbReference type="SAM" id="Phobius"/>
    </source>
</evidence>
<evidence type="ECO:0000256" key="3">
    <source>
        <dbReference type="ARBA" id="ARBA00022989"/>
    </source>
</evidence>
<sequence>MSTRPPASLFSRAHLPLAVSAVALVTLGAFENRAVGTALPTLVRDFDAVSSFGPASAAPIASFVVSLALAGLWADRSGPVPPLRAGIVTFAVAQVLVGTAGGMPQVIAGRLLSGLAEGLIDVGIMVLIARSLPEELRPRMFSLFAASWILPSVVGPFLTGIVTEGAGWRWVFLGALAVLVPVWLVLRPVLRTVPPTTASAAVPPGESATTVLPWALLAATTVFGLSVAGEHLAAHPVPAVAVVLGGAAGAVIAATRLLPRGTFRVRRGLPAVVAQRVFTATAFAGVGAWLPLLLTLVHGFTATTAGISLSISGVMWALGSWLQARDHGYPSATVLRAGLAAMTAGLAVTALLAWPAVPPAVGLAGWALAGVGMGLASPVLSVLTLAASDAGNQGRNVGAAQVAGSLSTAAAVAVSGAAVALTSPGPATFAGIIVAGGVAALAGLLTTGRVVEGREARQSREPLAGDDTATGEAEPHRASQLA</sequence>
<dbReference type="InterPro" id="IPR036259">
    <property type="entry name" value="MFS_trans_sf"/>
</dbReference>
<feature type="transmembrane region" description="Helical" evidence="6">
    <location>
        <begin position="427"/>
        <end position="451"/>
    </location>
</feature>
<gene>
    <name evidence="8" type="ORF">E1212_03120</name>
</gene>
<dbReference type="GO" id="GO:0005886">
    <property type="term" value="C:plasma membrane"/>
    <property type="evidence" value="ECO:0007669"/>
    <property type="project" value="UniProtKB-SubCell"/>
</dbReference>
<feature type="transmembrane region" description="Helical" evidence="6">
    <location>
        <begin position="85"/>
        <end position="103"/>
    </location>
</feature>
<dbReference type="Pfam" id="PF07690">
    <property type="entry name" value="MFS_1"/>
    <property type="match status" value="1"/>
</dbReference>
<reference evidence="8 9" key="1">
    <citation type="submission" date="2019-02" db="EMBL/GenBank/DDBJ databases">
        <title>Draft genome sequences of novel Actinobacteria.</title>
        <authorList>
            <person name="Sahin N."/>
            <person name="Ay H."/>
            <person name="Saygin H."/>
        </authorList>
    </citation>
    <scope>NUCLEOTIDE SEQUENCE [LARGE SCALE GENOMIC DNA]</scope>
    <source>
        <strain evidence="8 9">KC603</strain>
    </source>
</reference>
<comment type="caution">
    <text evidence="8">The sequence shown here is derived from an EMBL/GenBank/DDBJ whole genome shotgun (WGS) entry which is preliminary data.</text>
</comment>
<feature type="transmembrane region" description="Helical" evidence="6">
    <location>
        <begin position="271"/>
        <end position="294"/>
    </location>
</feature>
<dbReference type="Proteomes" id="UP000295621">
    <property type="component" value="Unassembled WGS sequence"/>
</dbReference>
<dbReference type="GO" id="GO:0022857">
    <property type="term" value="F:transmembrane transporter activity"/>
    <property type="evidence" value="ECO:0007669"/>
    <property type="project" value="InterPro"/>
</dbReference>
<evidence type="ECO:0000313" key="8">
    <source>
        <dbReference type="EMBL" id="TDC54145.1"/>
    </source>
</evidence>
<keyword evidence="9" id="KW-1185">Reference proteome</keyword>
<feature type="transmembrane region" description="Helical" evidence="6">
    <location>
        <begin position="168"/>
        <end position="190"/>
    </location>
</feature>
<feature type="transmembrane region" description="Helical" evidence="6">
    <location>
        <begin position="363"/>
        <end position="387"/>
    </location>
</feature>
<evidence type="ECO:0000256" key="1">
    <source>
        <dbReference type="ARBA" id="ARBA00004651"/>
    </source>
</evidence>
<dbReference type="SUPFAM" id="SSF103473">
    <property type="entry name" value="MFS general substrate transporter"/>
    <property type="match status" value="1"/>
</dbReference>
<feature type="transmembrane region" description="Helical" evidence="6">
    <location>
        <begin position="239"/>
        <end position="259"/>
    </location>
</feature>
<dbReference type="AlphaFoldDB" id="A0A4V2XXP8"/>
<evidence type="ECO:0000256" key="5">
    <source>
        <dbReference type="SAM" id="MobiDB-lite"/>
    </source>
</evidence>
<evidence type="ECO:0000259" key="7">
    <source>
        <dbReference type="PROSITE" id="PS50850"/>
    </source>
</evidence>
<dbReference type="RefSeq" id="WP_131978990.1">
    <property type="nucleotide sequence ID" value="NZ_SMKL01000005.1"/>
</dbReference>
<dbReference type="Gene3D" id="1.20.1250.20">
    <property type="entry name" value="MFS general substrate transporter like domains"/>
    <property type="match status" value="1"/>
</dbReference>
<feature type="compositionally biased region" description="Basic and acidic residues" evidence="5">
    <location>
        <begin position="473"/>
        <end position="482"/>
    </location>
</feature>
<dbReference type="InterPro" id="IPR011701">
    <property type="entry name" value="MFS"/>
</dbReference>
<feature type="transmembrane region" description="Helical" evidence="6">
    <location>
        <begin position="109"/>
        <end position="129"/>
    </location>
</feature>
<feature type="transmembrane region" description="Helical" evidence="6">
    <location>
        <begin position="300"/>
        <end position="322"/>
    </location>
</feature>
<organism evidence="8 9">
    <name type="scientific">Jiangella ureilytica</name>
    <dbReference type="NCBI Taxonomy" id="2530374"/>
    <lineage>
        <taxon>Bacteria</taxon>
        <taxon>Bacillati</taxon>
        <taxon>Actinomycetota</taxon>
        <taxon>Actinomycetes</taxon>
        <taxon>Jiangellales</taxon>
        <taxon>Jiangellaceae</taxon>
        <taxon>Jiangella</taxon>
    </lineage>
</organism>
<keyword evidence="2 6" id="KW-0812">Transmembrane</keyword>
<keyword evidence="3 6" id="KW-1133">Transmembrane helix</keyword>
<proteinExistence type="predicted"/>
<dbReference type="PANTHER" id="PTHR23501:SF154">
    <property type="entry name" value="MULTIDRUG-EFFLUX TRANSPORTER RV1634-RELATED"/>
    <property type="match status" value="1"/>
</dbReference>
<accession>A0A4V2XXP8</accession>
<feature type="region of interest" description="Disordered" evidence="5">
    <location>
        <begin position="453"/>
        <end position="482"/>
    </location>
</feature>
<dbReference type="OrthoDB" id="9778875at2"/>